<name>U6MJ00_9EIME</name>
<sequence length="66" mass="7396">MEATTMRRQGSGRGLLLLRLEPTGWREGESDGLENNKQMTQQPQDSDKLRTQLRPLTVAAERKSAG</sequence>
<keyword evidence="3" id="KW-1185">Reference proteome</keyword>
<organism evidence="2 3">
    <name type="scientific">Eimeria necatrix</name>
    <dbReference type="NCBI Taxonomy" id="51315"/>
    <lineage>
        <taxon>Eukaryota</taxon>
        <taxon>Sar</taxon>
        <taxon>Alveolata</taxon>
        <taxon>Apicomplexa</taxon>
        <taxon>Conoidasida</taxon>
        <taxon>Coccidia</taxon>
        <taxon>Eucoccidiorida</taxon>
        <taxon>Eimeriorina</taxon>
        <taxon>Eimeriidae</taxon>
        <taxon>Eimeria</taxon>
    </lineage>
</organism>
<feature type="compositionally biased region" description="Low complexity" evidence="1">
    <location>
        <begin position="14"/>
        <end position="23"/>
    </location>
</feature>
<dbReference type="EMBL" id="HG722920">
    <property type="protein sequence ID" value="CDJ64212.1"/>
    <property type="molecule type" value="Genomic_DNA"/>
</dbReference>
<dbReference type="VEuPathDB" id="ToxoDB:ENH_00063910"/>
<protein>
    <submittedName>
        <fullName evidence="2">Uncharacterized protein</fullName>
    </submittedName>
</protein>
<proteinExistence type="predicted"/>
<dbReference type="Proteomes" id="UP000030754">
    <property type="component" value="Unassembled WGS sequence"/>
</dbReference>
<gene>
    <name evidence="2" type="ORF">ENH_00063910</name>
</gene>
<feature type="compositionally biased region" description="Polar residues" evidence="1">
    <location>
        <begin position="33"/>
        <end position="44"/>
    </location>
</feature>
<feature type="region of interest" description="Disordered" evidence="1">
    <location>
        <begin position="1"/>
        <end position="66"/>
    </location>
</feature>
<reference evidence="2" key="2">
    <citation type="submission" date="2013-10" db="EMBL/GenBank/DDBJ databases">
        <authorList>
            <person name="Aslett M."/>
        </authorList>
    </citation>
    <scope>NUCLEOTIDE SEQUENCE [LARGE SCALE GENOMIC DNA]</scope>
    <source>
        <strain evidence="2">Houghton</strain>
    </source>
</reference>
<evidence type="ECO:0000313" key="2">
    <source>
        <dbReference type="EMBL" id="CDJ64212.1"/>
    </source>
</evidence>
<reference evidence="2" key="1">
    <citation type="submission" date="2013-10" db="EMBL/GenBank/DDBJ databases">
        <title>Genomic analysis of the causative agents of coccidiosis in chickens.</title>
        <authorList>
            <person name="Reid A.J."/>
            <person name="Blake D."/>
            <person name="Billington K."/>
            <person name="Browne H."/>
            <person name="Dunn M."/>
            <person name="Hung S."/>
            <person name="Kawahara F."/>
            <person name="Miranda-Saavedra D."/>
            <person name="Mourier T."/>
            <person name="Nagra H."/>
            <person name="Otto T.D."/>
            <person name="Rawlings N."/>
            <person name="Sanchez A."/>
            <person name="Sanders M."/>
            <person name="Subramaniam C."/>
            <person name="Tay Y."/>
            <person name="Dear P."/>
            <person name="Doerig C."/>
            <person name="Gruber A."/>
            <person name="Parkinson J."/>
            <person name="Shirley M."/>
            <person name="Wan K.L."/>
            <person name="Berriman M."/>
            <person name="Tomley F."/>
            <person name="Pain A."/>
        </authorList>
    </citation>
    <scope>NUCLEOTIDE SEQUENCE [LARGE SCALE GENOMIC DNA]</scope>
    <source>
        <strain evidence="2">Houghton</strain>
    </source>
</reference>
<dbReference type="RefSeq" id="XP_013432679.1">
    <property type="nucleotide sequence ID" value="XM_013577225.1"/>
</dbReference>
<dbReference type="GeneID" id="25476528"/>
<evidence type="ECO:0000313" key="3">
    <source>
        <dbReference type="Proteomes" id="UP000030754"/>
    </source>
</evidence>
<dbReference type="AlphaFoldDB" id="U6MJ00"/>
<accession>U6MJ00</accession>
<evidence type="ECO:0000256" key="1">
    <source>
        <dbReference type="SAM" id="MobiDB-lite"/>
    </source>
</evidence>